<keyword evidence="4" id="KW-1185">Reference proteome</keyword>
<reference evidence="3" key="1">
    <citation type="journal article" date="2014" name="Int. J. Syst. Evol. Microbiol.">
        <title>Complete genome sequence of Corynebacterium casei LMG S-19264T (=DSM 44701T), isolated from a smear-ripened cheese.</title>
        <authorList>
            <consortium name="US DOE Joint Genome Institute (JGI-PGF)"/>
            <person name="Walter F."/>
            <person name="Albersmeier A."/>
            <person name="Kalinowski J."/>
            <person name="Ruckert C."/>
        </authorList>
    </citation>
    <scope>NUCLEOTIDE SEQUENCE</scope>
    <source>
        <strain evidence="3">VKM B-2484</strain>
    </source>
</reference>
<evidence type="ECO:0000256" key="1">
    <source>
        <dbReference type="ARBA" id="ARBA00006484"/>
    </source>
</evidence>
<dbReference type="FunFam" id="3.40.50.720:FF:000084">
    <property type="entry name" value="Short-chain dehydrogenase reductase"/>
    <property type="match status" value="1"/>
</dbReference>
<protein>
    <submittedName>
        <fullName evidence="3">Short-chain dehydrogenase</fullName>
    </submittedName>
</protein>
<dbReference type="RefSeq" id="WP_213368577.1">
    <property type="nucleotide sequence ID" value="NZ_BSFJ01000035.1"/>
</dbReference>
<accession>A0A9W6N1B6</accession>
<proteinExistence type="inferred from homology"/>
<dbReference type="InterPro" id="IPR036291">
    <property type="entry name" value="NAD(P)-bd_dom_sf"/>
</dbReference>
<dbReference type="AlphaFoldDB" id="A0A9W6N1B6"/>
<dbReference type="Pfam" id="PF13561">
    <property type="entry name" value="adh_short_C2"/>
    <property type="match status" value="1"/>
</dbReference>
<dbReference type="Gene3D" id="3.40.50.720">
    <property type="entry name" value="NAD(P)-binding Rossmann-like Domain"/>
    <property type="match status" value="1"/>
</dbReference>
<comment type="caution">
    <text evidence="3">The sequence shown here is derived from an EMBL/GenBank/DDBJ whole genome shotgun (WGS) entry which is preliminary data.</text>
</comment>
<dbReference type="EMBL" id="BSFJ01000035">
    <property type="protein sequence ID" value="GLK74036.1"/>
    <property type="molecule type" value="Genomic_DNA"/>
</dbReference>
<dbReference type="PANTHER" id="PTHR43639">
    <property type="entry name" value="OXIDOREDUCTASE, SHORT-CHAIN DEHYDROGENASE/REDUCTASE FAMILY (AFU_ORTHOLOGUE AFUA_5G02870)"/>
    <property type="match status" value="1"/>
</dbReference>
<dbReference type="GO" id="GO:0016491">
    <property type="term" value="F:oxidoreductase activity"/>
    <property type="evidence" value="ECO:0007669"/>
    <property type="project" value="UniProtKB-KW"/>
</dbReference>
<organism evidence="3 4">
    <name type="scientific">Ancylobacter dichloromethanicus</name>
    <dbReference type="NCBI Taxonomy" id="518825"/>
    <lineage>
        <taxon>Bacteria</taxon>
        <taxon>Pseudomonadati</taxon>
        <taxon>Pseudomonadota</taxon>
        <taxon>Alphaproteobacteria</taxon>
        <taxon>Hyphomicrobiales</taxon>
        <taxon>Xanthobacteraceae</taxon>
        <taxon>Ancylobacter</taxon>
    </lineage>
</organism>
<dbReference type="SUPFAM" id="SSF51735">
    <property type="entry name" value="NAD(P)-binding Rossmann-fold domains"/>
    <property type="match status" value="1"/>
</dbReference>
<dbReference type="CDD" id="cd05233">
    <property type="entry name" value="SDR_c"/>
    <property type="match status" value="1"/>
</dbReference>
<dbReference type="PANTHER" id="PTHR43639:SF1">
    <property type="entry name" value="SHORT-CHAIN DEHYDROGENASE_REDUCTASE FAMILY PROTEIN"/>
    <property type="match status" value="1"/>
</dbReference>
<name>A0A9W6N1B6_9HYPH</name>
<evidence type="ECO:0000256" key="2">
    <source>
        <dbReference type="ARBA" id="ARBA00023002"/>
    </source>
</evidence>
<evidence type="ECO:0000313" key="3">
    <source>
        <dbReference type="EMBL" id="GLK74036.1"/>
    </source>
</evidence>
<evidence type="ECO:0000313" key="4">
    <source>
        <dbReference type="Proteomes" id="UP001143370"/>
    </source>
</evidence>
<dbReference type="PRINTS" id="PR00081">
    <property type="entry name" value="GDHRDH"/>
</dbReference>
<dbReference type="InterPro" id="IPR020904">
    <property type="entry name" value="Sc_DH/Rdtase_CS"/>
</dbReference>
<comment type="similarity">
    <text evidence="1">Belongs to the short-chain dehydrogenases/reductases (SDR) family.</text>
</comment>
<dbReference type="InterPro" id="IPR002347">
    <property type="entry name" value="SDR_fam"/>
</dbReference>
<dbReference type="PRINTS" id="PR00080">
    <property type="entry name" value="SDRFAMILY"/>
</dbReference>
<dbReference type="Proteomes" id="UP001143370">
    <property type="component" value="Unassembled WGS sequence"/>
</dbReference>
<keyword evidence="2" id="KW-0560">Oxidoreductase</keyword>
<sequence>MSETTRNPVMIVTGGSKGIGAAISRAAGAAGYRVALTYKHDAEGAEAVGRDIERAGGKALVVKADVAVEADIVALFQAVDSAFGAPDVLVNNAGGVGRLGRVEAIEAAMLAELLAINVTGTFLCCREAVRRMSTRSGGRGGVIVNLSSLAATLGGAGEWVHYAATKGAIDSLTIGLAREVGAEGIRVVAVAPGLIETGLHAAAGAPDRLSRLGPGVPLGRAGKASEVAAAVMWLASPAAAYITAAIVPVGGGR</sequence>
<reference evidence="3" key="2">
    <citation type="submission" date="2023-01" db="EMBL/GenBank/DDBJ databases">
        <authorList>
            <person name="Sun Q."/>
            <person name="Evtushenko L."/>
        </authorList>
    </citation>
    <scope>NUCLEOTIDE SEQUENCE</scope>
    <source>
        <strain evidence="3">VKM B-2484</strain>
    </source>
</reference>
<gene>
    <name evidence="3" type="ORF">GCM10017643_41540</name>
</gene>
<dbReference type="PROSITE" id="PS00061">
    <property type="entry name" value="ADH_SHORT"/>
    <property type="match status" value="1"/>
</dbReference>